<proteinExistence type="predicted"/>
<keyword evidence="1" id="KW-0472">Membrane</keyword>
<accession>A0A8J6PGJ3</accession>
<name>A0A8J6PGJ3_9FIRM</name>
<dbReference type="EMBL" id="JACRTL010000006">
    <property type="protein sequence ID" value="MBC8611582.1"/>
    <property type="molecule type" value="Genomic_DNA"/>
</dbReference>
<feature type="transmembrane region" description="Helical" evidence="1">
    <location>
        <begin position="20"/>
        <end position="40"/>
    </location>
</feature>
<comment type="caution">
    <text evidence="3">The sequence shown here is derived from an EMBL/GenBank/DDBJ whole genome shotgun (WGS) entry which is preliminary data.</text>
</comment>
<evidence type="ECO:0000313" key="4">
    <source>
        <dbReference type="Proteomes" id="UP000632659"/>
    </source>
</evidence>
<dbReference type="Proteomes" id="UP000632659">
    <property type="component" value="Unassembled WGS sequence"/>
</dbReference>
<evidence type="ECO:0000259" key="2">
    <source>
        <dbReference type="Pfam" id="PF23357"/>
    </source>
</evidence>
<keyword evidence="1" id="KW-1133">Transmembrane helix</keyword>
<evidence type="ECO:0000313" key="3">
    <source>
        <dbReference type="EMBL" id="MBC8611582.1"/>
    </source>
</evidence>
<keyword evidence="4" id="KW-1185">Reference proteome</keyword>
<evidence type="ECO:0000256" key="1">
    <source>
        <dbReference type="SAM" id="Phobius"/>
    </source>
</evidence>
<sequence length="488" mass="54737">MKKLKILNSRRFKHGSMATILTVGFIALVIVINVIANLLLARFPVNIDLTEDNIYQLTQESVDYAKNVKTDVDIYVCADHSTLESIASSTVYYKQAMEIIEAYEKQNSHINVEYVNLLEEPEFANEYAGYNVSEYSIIVKSDKRVKVIASLTDLLDQQYDSQGNTKISSKAEQVMTSALMYVTDEEVLKASLLTGHSETDISGFTSLLNSNNYEVTEQNITTEELDPEASMAVIYAPTTDYTNEELKKLDAFLDNDGKFGKTLIYIASVNQPDLPNLEEFLGEWGIEIGDGLAYETNTKNVYGQQGYIMGLDYTDTDYTADLRQPDLPFLSYYTRPLSAKWEEYSNATTKVLLSTPETSIVVPLNPDEDFDVNSQPQESHPVAILGQRTRYEGTDPTSSNVLVFGGDTMFNAQVLASANYNNNEYTVNLVNKLMGKEDSLNIVSVSFDQEALSITQSQYMTFSIVFMFALPIVCVIVGIVIWVVRRHK</sequence>
<feature type="domain" description="DUF7088" evidence="2">
    <location>
        <begin position="51"/>
        <end position="144"/>
    </location>
</feature>
<reference evidence="3" key="1">
    <citation type="submission" date="2020-08" db="EMBL/GenBank/DDBJ databases">
        <title>Genome public.</title>
        <authorList>
            <person name="Liu C."/>
            <person name="Sun Q."/>
        </authorList>
    </citation>
    <scope>NUCLEOTIDE SEQUENCE</scope>
    <source>
        <strain evidence="3">NSJ-15</strain>
    </source>
</reference>
<dbReference type="RefSeq" id="WP_093987774.1">
    <property type="nucleotide sequence ID" value="NZ_FYDD01000002.1"/>
</dbReference>
<organism evidence="3 4">
    <name type="scientific">Massiliimalia timonensis</name>
    <dbReference type="NCBI Taxonomy" id="1987501"/>
    <lineage>
        <taxon>Bacteria</taxon>
        <taxon>Bacillati</taxon>
        <taxon>Bacillota</taxon>
        <taxon>Clostridia</taxon>
        <taxon>Eubacteriales</taxon>
        <taxon>Oscillospiraceae</taxon>
        <taxon>Massiliimalia</taxon>
    </lineage>
</organism>
<dbReference type="AlphaFoldDB" id="A0A8J6PGJ3"/>
<keyword evidence="1" id="KW-0812">Transmembrane</keyword>
<dbReference type="InterPro" id="IPR055396">
    <property type="entry name" value="DUF7088"/>
</dbReference>
<dbReference type="Pfam" id="PF23357">
    <property type="entry name" value="DUF7088"/>
    <property type="match status" value="1"/>
</dbReference>
<gene>
    <name evidence="3" type="ORF">H8702_10785</name>
</gene>
<protein>
    <submittedName>
        <fullName evidence="3">GldG family protein</fullName>
    </submittedName>
</protein>
<feature type="transmembrane region" description="Helical" evidence="1">
    <location>
        <begin position="459"/>
        <end position="484"/>
    </location>
</feature>
<dbReference type="OrthoDB" id="1863469at2"/>